<evidence type="ECO:0000313" key="10">
    <source>
        <dbReference type="EMBL" id="MFC6870658.1"/>
    </source>
</evidence>
<dbReference type="RefSeq" id="WP_345404966.1">
    <property type="nucleotide sequence ID" value="NZ_BAABLA010000119.1"/>
</dbReference>
<evidence type="ECO:0000256" key="5">
    <source>
        <dbReference type="ARBA" id="ARBA00034545"/>
    </source>
</evidence>
<dbReference type="SUPFAM" id="SSF53335">
    <property type="entry name" value="S-adenosyl-L-methionine-dependent methyltransferases"/>
    <property type="match status" value="1"/>
</dbReference>
<dbReference type="PANTHER" id="PTHR43675">
    <property type="entry name" value="ARSENITE METHYLTRANSFERASE"/>
    <property type="match status" value="1"/>
</dbReference>
<dbReference type="InterPro" id="IPR026669">
    <property type="entry name" value="Arsenite_MeTrfase-like"/>
</dbReference>
<feature type="domain" description="Methyltransferase" evidence="9">
    <location>
        <begin position="64"/>
        <end position="198"/>
    </location>
</feature>
<evidence type="ECO:0000256" key="1">
    <source>
        <dbReference type="ARBA" id="ARBA00022679"/>
    </source>
</evidence>
<evidence type="ECO:0000256" key="6">
    <source>
        <dbReference type="ARBA" id="ARBA00047941"/>
    </source>
</evidence>
<dbReference type="GO" id="GO:0032259">
    <property type="term" value="P:methylation"/>
    <property type="evidence" value="ECO:0007669"/>
    <property type="project" value="UniProtKB-KW"/>
</dbReference>
<evidence type="ECO:0000313" key="11">
    <source>
        <dbReference type="Proteomes" id="UP001596337"/>
    </source>
</evidence>
<keyword evidence="1" id="KW-0808">Transferase</keyword>
<name>A0ABW2C691_9PSEU</name>
<comment type="similarity">
    <text evidence="3">Belongs to the methyltransferase superfamily. Arsenite methyltransferase family.</text>
</comment>
<evidence type="ECO:0000256" key="2">
    <source>
        <dbReference type="ARBA" id="ARBA00022691"/>
    </source>
</evidence>
<comment type="catalytic activity">
    <reaction evidence="6">
        <text>arsenic triglutathione + [thioredoxin]-dithiol + S-adenosyl-L-methionine + 2 H2O = methylarsonous acid + [thioredoxin]-disulfide + 3 glutathione + S-adenosyl-L-homocysteine + H(+)</text>
        <dbReference type="Rhea" id="RHEA:69460"/>
        <dbReference type="Rhea" id="RHEA-COMP:10698"/>
        <dbReference type="Rhea" id="RHEA-COMP:10700"/>
        <dbReference type="ChEBI" id="CHEBI:15377"/>
        <dbReference type="ChEBI" id="CHEBI:15378"/>
        <dbReference type="ChEBI" id="CHEBI:17826"/>
        <dbReference type="ChEBI" id="CHEBI:29950"/>
        <dbReference type="ChEBI" id="CHEBI:50058"/>
        <dbReference type="ChEBI" id="CHEBI:57856"/>
        <dbReference type="ChEBI" id="CHEBI:57925"/>
        <dbReference type="ChEBI" id="CHEBI:59789"/>
        <dbReference type="ChEBI" id="CHEBI:183640"/>
        <dbReference type="EC" id="2.1.1.137"/>
    </reaction>
</comment>
<organism evidence="10 11">
    <name type="scientific">Haloechinothrix salitolerans</name>
    <dbReference type="NCBI Taxonomy" id="926830"/>
    <lineage>
        <taxon>Bacteria</taxon>
        <taxon>Bacillati</taxon>
        <taxon>Actinomycetota</taxon>
        <taxon>Actinomycetes</taxon>
        <taxon>Pseudonocardiales</taxon>
        <taxon>Pseudonocardiaceae</taxon>
        <taxon>Haloechinothrix</taxon>
    </lineage>
</organism>
<dbReference type="CDD" id="cd02440">
    <property type="entry name" value="AdoMet_MTases"/>
    <property type="match status" value="1"/>
</dbReference>
<keyword evidence="2" id="KW-0949">S-adenosyl-L-methionine</keyword>
<accession>A0ABW2C691</accession>
<gene>
    <name evidence="10" type="ORF">ACFQGD_26355</name>
</gene>
<dbReference type="Gene3D" id="3.40.50.150">
    <property type="entry name" value="Vaccinia Virus protein VP39"/>
    <property type="match status" value="1"/>
</dbReference>
<evidence type="ECO:0000256" key="8">
    <source>
        <dbReference type="ARBA" id="ARBA00048428"/>
    </source>
</evidence>
<keyword evidence="11" id="KW-1185">Reference proteome</keyword>
<evidence type="ECO:0000256" key="4">
    <source>
        <dbReference type="ARBA" id="ARBA00034521"/>
    </source>
</evidence>
<proteinExistence type="inferred from homology"/>
<dbReference type="EC" id="2.1.1.137" evidence="4"/>
<dbReference type="GO" id="GO:0008168">
    <property type="term" value="F:methyltransferase activity"/>
    <property type="evidence" value="ECO:0007669"/>
    <property type="project" value="UniProtKB-KW"/>
</dbReference>
<comment type="catalytic activity">
    <reaction evidence="7">
        <text>arsenic triglutathione + 2 [thioredoxin]-dithiol + 2 S-adenosyl-L-methionine + H2O = dimethylarsinous acid + 2 [thioredoxin]-disulfide + 3 glutathione + 2 S-adenosyl-L-homocysteine + 2 H(+)</text>
        <dbReference type="Rhea" id="RHEA:69464"/>
        <dbReference type="Rhea" id="RHEA-COMP:10698"/>
        <dbReference type="Rhea" id="RHEA-COMP:10700"/>
        <dbReference type="ChEBI" id="CHEBI:15377"/>
        <dbReference type="ChEBI" id="CHEBI:15378"/>
        <dbReference type="ChEBI" id="CHEBI:23808"/>
        <dbReference type="ChEBI" id="CHEBI:29950"/>
        <dbReference type="ChEBI" id="CHEBI:50058"/>
        <dbReference type="ChEBI" id="CHEBI:57856"/>
        <dbReference type="ChEBI" id="CHEBI:57925"/>
        <dbReference type="ChEBI" id="CHEBI:59789"/>
        <dbReference type="ChEBI" id="CHEBI:183640"/>
        <dbReference type="EC" id="2.1.1.137"/>
    </reaction>
</comment>
<evidence type="ECO:0000256" key="7">
    <source>
        <dbReference type="ARBA" id="ARBA00047943"/>
    </source>
</evidence>
<keyword evidence="10" id="KW-0489">Methyltransferase</keyword>
<dbReference type="Pfam" id="PF13847">
    <property type="entry name" value="Methyltransf_31"/>
    <property type="match status" value="1"/>
</dbReference>
<dbReference type="PANTHER" id="PTHR43675:SF8">
    <property type="entry name" value="ARSENITE METHYLTRANSFERASE"/>
    <property type="match status" value="1"/>
</dbReference>
<protein>
    <recommendedName>
        <fullName evidence="5">Arsenite methyltransferase</fullName>
        <ecNumber evidence="4">2.1.1.137</ecNumber>
    </recommendedName>
</protein>
<dbReference type="EMBL" id="JBHSXX010000001">
    <property type="protein sequence ID" value="MFC6870658.1"/>
    <property type="molecule type" value="Genomic_DNA"/>
</dbReference>
<dbReference type="InterPro" id="IPR029063">
    <property type="entry name" value="SAM-dependent_MTases_sf"/>
</dbReference>
<comment type="catalytic activity">
    <reaction evidence="8">
        <text>arsenic triglutathione + 3 [thioredoxin]-dithiol + 3 S-adenosyl-L-methionine = trimethylarsine + 3 [thioredoxin]-disulfide + 3 glutathione + 3 S-adenosyl-L-homocysteine + 3 H(+)</text>
        <dbReference type="Rhea" id="RHEA:69432"/>
        <dbReference type="Rhea" id="RHEA-COMP:10698"/>
        <dbReference type="Rhea" id="RHEA-COMP:10700"/>
        <dbReference type="ChEBI" id="CHEBI:15378"/>
        <dbReference type="ChEBI" id="CHEBI:27130"/>
        <dbReference type="ChEBI" id="CHEBI:29950"/>
        <dbReference type="ChEBI" id="CHEBI:50058"/>
        <dbReference type="ChEBI" id="CHEBI:57856"/>
        <dbReference type="ChEBI" id="CHEBI:57925"/>
        <dbReference type="ChEBI" id="CHEBI:59789"/>
        <dbReference type="ChEBI" id="CHEBI:183640"/>
        <dbReference type="EC" id="2.1.1.137"/>
    </reaction>
</comment>
<evidence type="ECO:0000256" key="3">
    <source>
        <dbReference type="ARBA" id="ARBA00034487"/>
    </source>
</evidence>
<dbReference type="Proteomes" id="UP001596337">
    <property type="component" value="Unassembled WGS sequence"/>
</dbReference>
<dbReference type="InterPro" id="IPR025714">
    <property type="entry name" value="Methyltranfer_dom"/>
</dbReference>
<reference evidence="11" key="1">
    <citation type="journal article" date="2019" name="Int. J. Syst. Evol. Microbiol.">
        <title>The Global Catalogue of Microorganisms (GCM) 10K type strain sequencing project: providing services to taxonomists for standard genome sequencing and annotation.</title>
        <authorList>
            <consortium name="The Broad Institute Genomics Platform"/>
            <consortium name="The Broad Institute Genome Sequencing Center for Infectious Disease"/>
            <person name="Wu L."/>
            <person name="Ma J."/>
        </authorList>
    </citation>
    <scope>NUCLEOTIDE SEQUENCE [LARGE SCALE GENOMIC DNA]</scope>
    <source>
        <strain evidence="11">KCTC 32255</strain>
    </source>
</reference>
<sequence length="268" mass="28735">MTRDLMHTAEVKDLVRAAYRDVPPTTEAVARKLYSDDELAQVPESAMRRALGVANHLRHAEIRPGDVVLDLGCGGGIDSILAARRAGPTGRVLALDFLPEMLERTEAAAREAGLSNVEPLEGELEAIPLPEDSVDVIISNGVVNLSPRKTRVMAECARVLRLGGQLCVSDLTVEQEGLPPEILTQPAAWAGCVAGALAEIDFVRKLARVGFVDIDVLDHQPLSIDDCALYPLFSDEVIALMRRLIPAEQHGSVATAVVIRAWLAAAGS</sequence>
<evidence type="ECO:0000259" key="9">
    <source>
        <dbReference type="Pfam" id="PF13847"/>
    </source>
</evidence>
<comment type="caution">
    <text evidence="10">The sequence shown here is derived from an EMBL/GenBank/DDBJ whole genome shotgun (WGS) entry which is preliminary data.</text>
</comment>